<feature type="compositionally biased region" description="Basic and acidic residues" evidence="1">
    <location>
        <begin position="313"/>
        <end position="323"/>
    </location>
</feature>
<feature type="compositionally biased region" description="Polar residues" evidence="1">
    <location>
        <begin position="161"/>
        <end position="173"/>
    </location>
</feature>
<organism evidence="4 5">
    <name type="scientific">Xanthomonas hortorum</name>
    <dbReference type="NCBI Taxonomy" id="56454"/>
    <lineage>
        <taxon>Bacteria</taxon>
        <taxon>Pseudomonadati</taxon>
        <taxon>Pseudomonadota</taxon>
        <taxon>Gammaproteobacteria</taxon>
        <taxon>Lysobacterales</taxon>
        <taxon>Lysobacteraceae</taxon>
        <taxon>Xanthomonas</taxon>
    </lineage>
</organism>
<gene>
    <name evidence="4" type="ORF">OEG85_12520</name>
</gene>
<name>A0AA47EQ44_9XANT</name>
<dbReference type="RefSeq" id="WP_268211573.1">
    <property type="nucleotide sequence ID" value="NZ_CP107241.1"/>
</dbReference>
<dbReference type="EMBL" id="CP107241">
    <property type="protein sequence ID" value="WAH62368.1"/>
    <property type="molecule type" value="Genomic_DNA"/>
</dbReference>
<accession>A0AA47EQ44</accession>
<keyword evidence="2" id="KW-0472">Membrane</keyword>
<reference evidence="4" key="1">
    <citation type="submission" date="2022-10" db="EMBL/GenBank/DDBJ databases">
        <title>Complete genome sequence resource for Xanthomonas hortorum isolated from Greek Oregano.</title>
        <authorList>
            <person name="Gonzalez-Tobon J."/>
            <person name="Helmann T.C."/>
            <person name="Daughtrey M."/>
            <person name="Stodghill P.V."/>
            <person name="Filiatrault M.J."/>
        </authorList>
    </citation>
    <scope>NUCLEOTIDE SEQUENCE</scope>
    <source>
        <strain evidence="4">Oregano 108</strain>
    </source>
</reference>
<feature type="region of interest" description="Disordered" evidence="1">
    <location>
        <begin position="161"/>
        <end position="189"/>
    </location>
</feature>
<feature type="transmembrane region" description="Helical" evidence="2">
    <location>
        <begin position="471"/>
        <end position="492"/>
    </location>
</feature>
<keyword evidence="4" id="KW-0946">Virion</keyword>
<evidence type="ECO:0000256" key="3">
    <source>
        <dbReference type="SAM" id="SignalP"/>
    </source>
</evidence>
<evidence type="ECO:0000313" key="4">
    <source>
        <dbReference type="EMBL" id="WAH62368.1"/>
    </source>
</evidence>
<dbReference type="AlphaFoldDB" id="A0AA47EQ44"/>
<dbReference type="Proteomes" id="UP001164737">
    <property type="component" value="Chromosome"/>
</dbReference>
<feature type="compositionally biased region" description="Low complexity" evidence="1">
    <location>
        <begin position="265"/>
        <end position="279"/>
    </location>
</feature>
<feature type="region of interest" description="Disordered" evidence="1">
    <location>
        <begin position="220"/>
        <end position="328"/>
    </location>
</feature>
<feature type="chain" id="PRO_5041261538" evidence="3">
    <location>
        <begin position="21"/>
        <end position="494"/>
    </location>
</feature>
<evidence type="ECO:0000256" key="2">
    <source>
        <dbReference type="SAM" id="Phobius"/>
    </source>
</evidence>
<feature type="signal peptide" evidence="3">
    <location>
        <begin position="1"/>
        <end position="20"/>
    </location>
</feature>
<keyword evidence="2" id="KW-0812">Transmembrane</keyword>
<feature type="compositionally biased region" description="Low complexity" evidence="1">
    <location>
        <begin position="288"/>
        <end position="301"/>
    </location>
</feature>
<keyword evidence="4" id="KW-0167">Capsid protein</keyword>
<sequence length="494" mass="51276">MVYLLVALIFAALGIGGARAANYGDQGIANAVCQAHLAAAQARVQSENSERGDQYWKVAFACVIDPSQAGNYTYLCTVNNGAGGCAAFAKNFAPPQGGAYDYSFNPNETCAARNSTKLADAALGYSPPSSCVGGCQVQGTPFSSAQGPVTVYGMKERTYNGQVCTPQKPTQDIGQAEDDKKDATQPKSPECTALGAGQTACVKPNGDYCATASTGKTFCWGPGETGKKADGSDAQTRTPKGEAVTPPTVPPTDGEWQRKEGHQQTTCTSGSCNTNNVTNYSSVPGGTSKNSSGDNSPDGSGNSSGNGSQSGSGDKDSDSKDSATDSGNCTTPPVCIGDTLKCLHLKFTWKTQCNTERGEVTGGTTCSDGDVPVCAGKSCKAAEYTQVLQSWRTRCGIDKEREAAKADSDRGALDAAGDDEKGEVAKLWATDGKPGPHLDQTRLNIGGGDLLGGNIEIMGKAFTLNSQFYDALAIIKKIIIAAAMVAALWILWRS</sequence>
<proteinExistence type="predicted"/>
<evidence type="ECO:0000256" key="1">
    <source>
        <dbReference type="SAM" id="MobiDB-lite"/>
    </source>
</evidence>
<protein>
    <submittedName>
        <fullName evidence="4">A coat protein</fullName>
    </submittedName>
</protein>
<keyword evidence="3" id="KW-0732">Signal</keyword>
<keyword evidence="2" id="KW-1133">Transmembrane helix</keyword>
<evidence type="ECO:0000313" key="5">
    <source>
        <dbReference type="Proteomes" id="UP001164737"/>
    </source>
</evidence>